<reference evidence="2" key="2">
    <citation type="journal article" date="2015" name="Data Brief">
        <title>Shoot transcriptome of the giant reed, Arundo donax.</title>
        <authorList>
            <person name="Barrero R.A."/>
            <person name="Guerrero F.D."/>
            <person name="Moolhuijzen P."/>
            <person name="Goolsby J.A."/>
            <person name="Tidwell J."/>
            <person name="Bellgard S.E."/>
            <person name="Bellgard M.I."/>
        </authorList>
    </citation>
    <scope>NUCLEOTIDE SEQUENCE</scope>
    <source>
        <tissue evidence="2">Shoot tissue taken approximately 20 cm above the soil surface</tissue>
    </source>
</reference>
<protein>
    <submittedName>
        <fullName evidence="2">Uncharacterized protein</fullName>
    </submittedName>
</protein>
<organism evidence="2">
    <name type="scientific">Arundo donax</name>
    <name type="common">Giant reed</name>
    <name type="synonym">Donax arundinaceus</name>
    <dbReference type="NCBI Taxonomy" id="35708"/>
    <lineage>
        <taxon>Eukaryota</taxon>
        <taxon>Viridiplantae</taxon>
        <taxon>Streptophyta</taxon>
        <taxon>Embryophyta</taxon>
        <taxon>Tracheophyta</taxon>
        <taxon>Spermatophyta</taxon>
        <taxon>Magnoliopsida</taxon>
        <taxon>Liliopsida</taxon>
        <taxon>Poales</taxon>
        <taxon>Poaceae</taxon>
        <taxon>PACMAD clade</taxon>
        <taxon>Arundinoideae</taxon>
        <taxon>Arundineae</taxon>
        <taxon>Arundo</taxon>
    </lineage>
</organism>
<evidence type="ECO:0000256" key="1">
    <source>
        <dbReference type="SAM" id="MobiDB-lite"/>
    </source>
</evidence>
<reference evidence="2" key="1">
    <citation type="submission" date="2014-09" db="EMBL/GenBank/DDBJ databases">
        <authorList>
            <person name="Magalhaes I.L.F."/>
            <person name="Oliveira U."/>
            <person name="Santos F.R."/>
            <person name="Vidigal T.H.D.A."/>
            <person name="Brescovit A.D."/>
            <person name="Santos A.J."/>
        </authorList>
    </citation>
    <scope>NUCLEOTIDE SEQUENCE</scope>
    <source>
        <tissue evidence="2">Shoot tissue taken approximately 20 cm above the soil surface</tissue>
    </source>
</reference>
<name>A0A0A9APG7_ARUDO</name>
<feature type="region of interest" description="Disordered" evidence="1">
    <location>
        <begin position="1"/>
        <end position="40"/>
    </location>
</feature>
<dbReference type="EMBL" id="GBRH01248908">
    <property type="protein sequence ID" value="JAD48987.1"/>
    <property type="molecule type" value="Transcribed_RNA"/>
</dbReference>
<dbReference type="AlphaFoldDB" id="A0A0A9APG7"/>
<sequence>MEESVYSKGQGGSRGHKPETPEPSIADENPSQILQQNGCAMGEPDLEYSVHQWAFATCNHRERILLVEGHYEV</sequence>
<evidence type="ECO:0000313" key="2">
    <source>
        <dbReference type="EMBL" id="JAD48987.1"/>
    </source>
</evidence>
<proteinExistence type="predicted"/>
<accession>A0A0A9APG7</accession>
<feature type="compositionally biased region" description="Polar residues" evidence="1">
    <location>
        <begin position="29"/>
        <end position="38"/>
    </location>
</feature>